<dbReference type="Pfam" id="PF00078">
    <property type="entry name" value="RVT_1"/>
    <property type="match status" value="1"/>
</dbReference>
<dbReference type="InterPro" id="IPR043502">
    <property type="entry name" value="DNA/RNA_pol_sf"/>
</dbReference>
<sequence>MKAKFTAKTIQMLAQQNGENIMDRKEIMQQVQGYYTQLYRKDPITEEGLQARQEAFTNISKKVTAQQDQTVHEKPSEAEIDKIVSILGTDKSPGLDGVTLEALLFFWEFIRRDCQDMIFHFWETGELLQGPRTVVIKLIPKNRQKEFLKNWRPLSLMPLTYKIVTKIMAERIKCFLPQLVDSQQVGFVQGRDISANLLSLRIGKDWAAATQQRCIFLKLDFVKAYDSIDQDFLLQTLQAMGFTMESIRLIKGLTCKGKANIHVNQDFHAKIDVQRGVRQGCPLAPYLFRFCTQILMDQLRVAKTEGTVRGLTIDGETALLHQLFADDKGIFLQEEETVFQKTMDILANQQGEAAWRLKVTHWRELIYKEDNDDKTFDHAMWTCPVLRGRTTWAGWLLLNEDQRHFNNQGTEPLIHIIDEALRNHKLQQAHILLILAILRCNWMERNTSQFRDKQISRGNTPLLNEIEMETKALQPAARSNKRKNEIQRTLHTIAYWRGETTRWMAGAERRNEQPLFNPNVIPNTNDPEDEDTTATDRQCSLEDMIRWDHEETTETRQASTTNALSRRGRQRRRRTTPDTTLNAQQREEIRSHLRHLIDTWHTSEEVPIGWDEGNNLMTFQSEEKLLEEILGTPTVDQEVAPRGTPTL</sequence>
<dbReference type="PANTHER" id="PTHR31635:SF196">
    <property type="entry name" value="REVERSE TRANSCRIPTASE DOMAIN-CONTAINING PROTEIN-RELATED"/>
    <property type="match status" value="1"/>
</dbReference>
<organism evidence="3 4">
    <name type="scientific">Riccia sorocarpa</name>
    <dbReference type="NCBI Taxonomy" id="122646"/>
    <lineage>
        <taxon>Eukaryota</taxon>
        <taxon>Viridiplantae</taxon>
        <taxon>Streptophyta</taxon>
        <taxon>Embryophyta</taxon>
        <taxon>Marchantiophyta</taxon>
        <taxon>Marchantiopsida</taxon>
        <taxon>Marchantiidae</taxon>
        <taxon>Marchantiales</taxon>
        <taxon>Ricciaceae</taxon>
        <taxon>Riccia</taxon>
    </lineage>
</organism>
<keyword evidence="4" id="KW-1185">Reference proteome</keyword>
<dbReference type="AlphaFoldDB" id="A0ABD3HNR8"/>
<accession>A0ABD3HNR8</accession>
<dbReference type="Proteomes" id="UP001633002">
    <property type="component" value="Unassembled WGS sequence"/>
</dbReference>
<protein>
    <recommendedName>
        <fullName evidence="2">Reverse transcriptase domain-containing protein</fullName>
    </recommendedName>
</protein>
<feature type="compositionally biased region" description="Polar residues" evidence="1">
    <location>
        <begin position="514"/>
        <end position="525"/>
    </location>
</feature>
<name>A0ABD3HNR8_9MARC</name>
<evidence type="ECO:0000313" key="3">
    <source>
        <dbReference type="EMBL" id="KAL3691766.1"/>
    </source>
</evidence>
<evidence type="ECO:0000259" key="2">
    <source>
        <dbReference type="PROSITE" id="PS50878"/>
    </source>
</evidence>
<dbReference type="PROSITE" id="PS50878">
    <property type="entry name" value="RT_POL"/>
    <property type="match status" value="1"/>
</dbReference>
<feature type="region of interest" description="Disordered" evidence="1">
    <location>
        <begin position="514"/>
        <end position="587"/>
    </location>
</feature>
<dbReference type="EMBL" id="JBJQOH010000003">
    <property type="protein sequence ID" value="KAL3691766.1"/>
    <property type="molecule type" value="Genomic_DNA"/>
</dbReference>
<dbReference type="InterPro" id="IPR000477">
    <property type="entry name" value="RT_dom"/>
</dbReference>
<evidence type="ECO:0000256" key="1">
    <source>
        <dbReference type="SAM" id="MobiDB-lite"/>
    </source>
</evidence>
<comment type="caution">
    <text evidence="3">The sequence shown here is derived from an EMBL/GenBank/DDBJ whole genome shotgun (WGS) entry which is preliminary data.</text>
</comment>
<feature type="domain" description="Reverse transcriptase" evidence="2">
    <location>
        <begin position="120"/>
        <end position="397"/>
    </location>
</feature>
<reference evidence="3 4" key="1">
    <citation type="submission" date="2024-09" db="EMBL/GenBank/DDBJ databases">
        <title>Chromosome-scale assembly of Riccia sorocarpa.</title>
        <authorList>
            <person name="Paukszto L."/>
        </authorList>
    </citation>
    <scope>NUCLEOTIDE SEQUENCE [LARGE SCALE GENOMIC DNA]</scope>
    <source>
        <strain evidence="3">LP-2024</strain>
        <tissue evidence="3">Aerial parts of the thallus</tissue>
    </source>
</reference>
<gene>
    <name evidence="3" type="ORF">R1sor_005417</name>
</gene>
<dbReference type="CDD" id="cd01650">
    <property type="entry name" value="RT_nLTR_like"/>
    <property type="match status" value="1"/>
</dbReference>
<dbReference type="SUPFAM" id="SSF56672">
    <property type="entry name" value="DNA/RNA polymerases"/>
    <property type="match status" value="1"/>
</dbReference>
<dbReference type="PANTHER" id="PTHR31635">
    <property type="entry name" value="REVERSE TRANSCRIPTASE DOMAIN-CONTAINING PROTEIN-RELATED"/>
    <property type="match status" value="1"/>
</dbReference>
<proteinExistence type="predicted"/>
<evidence type="ECO:0000313" key="4">
    <source>
        <dbReference type="Proteomes" id="UP001633002"/>
    </source>
</evidence>
<feature type="compositionally biased region" description="Polar residues" evidence="1">
    <location>
        <begin position="555"/>
        <end position="564"/>
    </location>
</feature>
<feature type="compositionally biased region" description="Basic and acidic residues" evidence="1">
    <location>
        <begin position="539"/>
        <end position="554"/>
    </location>
</feature>